<dbReference type="AlphaFoldDB" id="H2CT19"/>
<dbReference type="Pfam" id="PF03767">
    <property type="entry name" value="Acid_phosphat_B"/>
    <property type="match status" value="1"/>
</dbReference>
<dbReference type="Gene3D" id="3.40.50.1000">
    <property type="entry name" value="HAD superfamily/HAD-like"/>
    <property type="match status" value="1"/>
</dbReference>
<feature type="non-terminal residue" evidence="1">
    <location>
        <position position="138"/>
    </location>
</feature>
<accession>H2CT19</accession>
<dbReference type="InterPro" id="IPR023214">
    <property type="entry name" value="HAD_sf"/>
</dbReference>
<dbReference type="EMBL" id="JN184630">
    <property type="protein sequence ID" value="AEX33655.1"/>
    <property type="molecule type" value="mRNA"/>
</dbReference>
<reference evidence="1" key="1">
    <citation type="submission" date="2011-06" db="EMBL/GenBank/DDBJ databases">
        <title>Halo-acid dehalogenase gene from rust pathogen Uromyces hobsonii expressed during stages of gall formation in host Jasminum officinale.</title>
        <authorList>
            <person name="Redkar A.G."/>
            <person name="Kuvalekar A.A."/>
            <person name="Gandhe K.R."/>
            <person name="Harsulkar A.M."/>
        </authorList>
    </citation>
    <scope>NUCLEOTIDE SEQUENCE</scope>
</reference>
<feature type="non-terminal residue" evidence="1">
    <location>
        <position position="1"/>
    </location>
</feature>
<organism evidence="1">
    <name type="scientific">Uromyces hobsonii</name>
    <dbReference type="NCBI Taxonomy" id="1131378"/>
    <lineage>
        <taxon>Eukaryota</taxon>
        <taxon>Fungi</taxon>
        <taxon>Dikarya</taxon>
        <taxon>Basidiomycota</taxon>
        <taxon>Pucciniomycotina</taxon>
        <taxon>Pucciniomycetes</taxon>
        <taxon>Pucciniales</taxon>
        <taxon>Pucciniaceae</taxon>
        <taxon>Uromyces</taxon>
    </lineage>
</organism>
<proteinExistence type="evidence at transcript level"/>
<name>H2CT19_9BASI</name>
<evidence type="ECO:0000313" key="1">
    <source>
        <dbReference type="EMBL" id="AEX33655.1"/>
    </source>
</evidence>
<dbReference type="PANTHER" id="PTHR31284">
    <property type="entry name" value="ACID PHOSPHATASE-LIKE PROTEIN"/>
    <property type="match status" value="1"/>
</dbReference>
<dbReference type="PANTHER" id="PTHR31284:SF22">
    <property type="entry name" value="ACID PHOSPHATASE"/>
    <property type="match status" value="1"/>
</dbReference>
<sequence length="138" mass="15745">HSRGSRALNDGRDVVLMDADDFFISENLCSHISMHRDASEDGSKVKSTFFVKFYQKLHAEGWNLTLISRKPEKLRNATIEHLMAEGCGSWSSLIMRLDNQTQMDSQQLFLRQRTVLQKRGFKIIATISSQMEAIPVPC</sequence>
<dbReference type="InterPro" id="IPR005519">
    <property type="entry name" value="Acid_phosphat_B-like"/>
</dbReference>
<protein>
    <submittedName>
        <fullName evidence="1">Halo-acid dehalogenase</fullName>
    </submittedName>
</protein>